<name>A0AAD6USM2_9AGAR</name>
<dbReference type="PANTHER" id="PTHR40465">
    <property type="entry name" value="CHROMOSOME 1, WHOLE GENOME SHOTGUN SEQUENCE"/>
    <property type="match status" value="1"/>
</dbReference>
<dbReference type="Proteomes" id="UP001219525">
    <property type="component" value="Unassembled WGS sequence"/>
</dbReference>
<evidence type="ECO:0000313" key="5">
    <source>
        <dbReference type="Proteomes" id="UP001219525"/>
    </source>
</evidence>
<accession>A0AAD6USM2</accession>
<organism evidence="4 5">
    <name type="scientific">Mycena pura</name>
    <dbReference type="NCBI Taxonomy" id="153505"/>
    <lineage>
        <taxon>Eukaryota</taxon>
        <taxon>Fungi</taxon>
        <taxon>Dikarya</taxon>
        <taxon>Basidiomycota</taxon>
        <taxon>Agaricomycotina</taxon>
        <taxon>Agaricomycetes</taxon>
        <taxon>Agaricomycetidae</taxon>
        <taxon>Agaricales</taxon>
        <taxon>Marasmiineae</taxon>
        <taxon>Mycenaceae</taxon>
        <taxon>Mycena</taxon>
    </lineage>
</organism>
<feature type="transmembrane region" description="Helical" evidence="2">
    <location>
        <begin position="140"/>
        <end position="163"/>
    </location>
</feature>
<dbReference type="Pfam" id="PF20152">
    <property type="entry name" value="DUF6534"/>
    <property type="match status" value="1"/>
</dbReference>
<keyword evidence="2" id="KW-1133">Transmembrane helix</keyword>
<protein>
    <recommendedName>
        <fullName evidence="3">DUF6534 domain-containing protein</fullName>
    </recommendedName>
</protein>
<feature type="non-terminal residue" evidence="4">
    <location>
        <position position="1"/>
    </location>
</feature>
<dbReference type="AlphaFoldDB" id="A0AAD6USM2"/>
<feature type="transmembrane region" description="Helical" evidence="2">
    <location>
        <begin position="42"/>
        <end position="65"/>
    </location>
</feature>
<evidence type="ECO:0000256" key="1">
    <source>
        <dbReference type="SAM" id="MobiDB-lite"/>
    </source>
</evidence>
<keyword evidence="5" id="KW-1185">Reference proteome</keyword>
<feature type="transmembrane region" description="Helical" evidence="2">
    <location>
        <begin position="213"/>
        <end position="234"/>
    </location>
</feature>
<sequence>ASLTLGPIFAGGLVAVALSAVVGMQTFLYFRIFPHDRPRYKVLVAWIWFIDAGHTIAVCCAMWQYAVVDFNNPEGLLVMPMGYLFNIPFTLVATLNATLFYTWRITKLSKRNWFIVIPILLLILSRLYRSKHWGDFKRPALRFAAWILSALTDSTIAVARYYYLRELKQGYMALLADSMDAVMVFTINDGLLSCVTVLVAGVCVLVMPQNEVWVGFYFVFAKLFSNSVLATLNMRNWFRNSERPMGISLTRAGPSLTNNRTAFQTTITTMTTADKVRPQSSMEGLDGPMQVFVDRQVDKVPAGQEFNFTVGHYVREPAPAMISTRNNPESDDATRTAF</sequence>
<feature type="transmembrane region" description="Helical" evidence="2">
    <location>
        <begin position="184"/>
        <end position="207"/>
    </location>
</feature>
<feature type="transmembrane region" description="Helical" evidence="2">
    <location>
        <begin position="112"/>
        <end position="128"/>
    </location>
</feature>
<evidence type="ECO:0000313" key="4">
    <source>
        <dbReference type="EMBL" id="KAJ7192730.1"/>
    </source>
</evidence>
<comment type="caution">
    <text evidence="4">The sequence shown here is derived from an EMBL/GenBank/DDBJ whole genome shotgun (WGS) entry which is preliminary data.</text>
</comment>
<feature type="domain" description="DUF6534" evidence="3">
    <location>
        <begin position="149"/>
        <end position="236"/>
    </location>
</feature>
<keyword evidence="2" id="KW-0812">Transmembrane</keyword>
<evidence type="ECO:0000256" key="2">
    <source>
        <dbReference type="SAM" id="Phobius"/>
    </source>
</evidence>
<evidence type="ECO:0000259" key="3">
    <source>
        <dbReference type="Pfam" id="PF20152"/>
    </source>
</evidence>
<gene>
    <name evidence="4" type="ORF">GGX14DRAFT_479701</name>
</gene>
<proteinExistence type="predicted"/>
<dbReference type="PANTHER" id="PTHR40465:SF1">
    <property type="entry name" value="DUF6534 DOMAIN-CONTAINING PROTEIN"/>
    <property type="match status" value="1"/>
</dbReference>
<reference evidence="4" key="1">
    <citation type="submission" date="2023-03" db="EMBL/GenBank/DDBJ databases">
        <title>Massive genome expansion in bonnet fungi (Mycena s.s.) driven by repeated elements and novel gene families across ecological guilds.</title>
        <authorList>
            <consortium name="Lawrence Berkeley National Laboratory"/>
            <person name="Harder C.B."/>
            <person name="Miyauchi S."/>
            <person name="Viragh M."/>
            <person name="Kuo A."/>
            <person name="Thoen E."/>
            <person name="Andreopoulos B."/>
            <person name="Lu D."/>
            <person name="Skrede I."/>
            <person name="Drula E."/>
            <person name="Henrissat B."/>
            <person name="Morin E."/>
            <person name="Kohler A."/>
            <person name="Barry K."/>
            <person name="LaButti K."/>
            <person name="Morin E."/>
            <person name="Salamov A."/>
            <person name="Lipzen A."/>
            <person name="Mereny Z."/>
            <person name="Hegedus B."/>
            <person name="Baldrian P."/>
            <person name="Stursova M."/>
            <person name="Weitz H."/>
            <person name="Taylor A."/>
            <person name="Grigoriev I.V."/>
            <person name="Nagy L.G."/>
            <person name="Martin F."/>
            <person name="Kauserud H."/>
        </authorList>
    </citation>
    <scope>NUCLEOTIDE SEQUENCE</scope>
    <source>
        <strain evidence="4">9144</strain>
    </source>
</reference>
<feature type="transmembrane region" description="Helical" evidence="2">
    <location>
        <begin position="6"/>
        <end position="30"/>
    </location>
</feature>
<dbReference type="InterPro" id="IPR045339">
    <property type="entry name" value="DUF6534"/>
</dbReference>
<feature type="transmembrane region" description="Helical" evidence="2">
    <location>
        <begin position="77"/>
        <end position="100"/>
    </location>
</feature>
<feature type="region of interest" description="Disordered" evidence="1">
    <location>
        <begin position="319"/>
        <end position="338"/>
    </location>
</feature>
<dbReference type="EMBL" id="JARJCW010000116">
    <property type="protein sequence ID" value="KAJ7192730.1"/>
    <property type="molecule type" value="Genomic_DNA"/>
</dbReference>
<keyword evidence="2" id="KW-0472">Membrane</keyword>